<dbReference type="CDD" id="cd19071">
    <property type="entry name" value="AKR_AKR1-5-like"/>
    <property type="match status" value="1"/>
</dbReference>
<evidence type="ECO:0000256" key="1">
    <source>
        <dbReference type="ARBA" id="ARBA00023002"/>
    </source>
</evidence>
<reference evidence="3" key="1">
    <citation type="journal article" date="2020" name="Stud. Mycol.">
        <title>101 Dothideomycetes genomes: a test case for predicting lifestyles and emergence of pathogens.</title>
        <authorList>
            <person name="Haridas S."/>
            <person name="Albert R."/>
            <person name="Binder M."/>
            <person name="Bloem J."/>
            <person name="Labutti K."/>
            <person name="Salamov A."/>
            <person name="Andreopoulos B."/>
            <person name="Baker S."/>
            <person name="Barry K."/>
            <person name="Bills G."/>
            <person name="Bluhm B."/>
            <person name="Cannon C."/>
            <person name="Castanera R."/>
            <person name="Culley D."/>
            <person name="Daum C."/>
            <person name="Ezra D."/>
            <person name="Gonzalez J."/>
            <person name="Henrissat B."/>
            <person name="Kuo A."/>
            <person name="Liang C."/>
            <person name="Lipzen A."/>
            <person name="Lutzoni F."/>
            <person name="Magnuson J."/>
            <person name="Mondo S."/>
            <person name="Nolan M."/>
            <person name="Ohm R."/>
            <person name="Pangilinan J."/>
            <person name="Park H.-J."/>
            <person name="Ramirez L."/>
            <person name="Alfaro M."/>
            <person name="Sun H."/>
            <person name="Tritt A."/>
            <person name="Yoshinaga Y."/>
            <person name="Zwiers L.-H."/>
            <person name="Turgeon B."/>
            <person name="Goodwin S."/>
            <person name="Spatafora J."/>
            <person name="Crous P."/>
            <person name="Grigoriev I."/>
        </authorList>
    </citation>
    <scope>NUCLEOTIDE SEQUENCE</scope>
    <source>
        <strain evidence="3">ATCC 16933</strain>
    </source>
</reference>
<dbReference type="Proteomes" id="UP000799766">
    <property type="component" value="Unassembled WGS sequence"/>
</dbReference>
<dbReference type="Gene3D" id="3.20.20.100">
    <property type="entry name" value="NADP-dependent oxidoreductase domain"/>
    <property type="match status" value="1"/>
</dbReference>
<accession>A0A6A6P734</accession>
<dbReference type="EMBL" id="MU001675">
    <property type="protein sequence ID" value="KAF2459664.1"/>
    <property type="molecule type" value="Genomic_DNA"/>
</dbReference>
<dbReference type="InterPro" id="IPR020471">
    <property type="entry name" value="AKR"/>
</dbReference>
<feature type="domain" description="NADP-dependent oxidoreductase" evidence="2">
    <location>
        <begin position="30"/>
        <end position="211"/>
    </location>
</feature>
<organism evidence="3 4">
    <name type="scientific">Lineolata rhizophorae</name>
    <dbReference type="NCBI Taxonomy" id="578093"/>
    <lineage>
        <taxon>Eukaryota</taxon>
        <taxon>Fungi</taxon>
        <taxon>Dikarya</taxon>
        <taxon>Ascomycota</taxon>
        <taxon>Pezizomycotina</taxon>
        <taxon>Dothideomycetes</taxon>
        <taxon>Dothideomycetes incertae sedis</taxon>
        <taxon>Lineolatales</taxon>
        <taxon>Lineolataceae</taxon>
        <taxon>Lineolata</taxon>
    </lineage>
</organism>
<dbReference type="SUPFAM" id="SSF51430">
    <property type="entry name" value="NAD(P)-linked oxidoreductase"/>
    <property type="match status" value="1"/>
</dbReference>
<dbReference type="Pfam" id="PF00248">
    <property type="entry name" value="Aldo_ket_red"/>
    <property type="match status" value="1"/>
</dbReference>
<dbReference type="OrthoDB" id="5357513at2759"/>
<dbReference type="AlphaFoldDB" id="A0A6A6P734"/>
<dbReference type="GO" id="GO:0016491">
    <property type="term" value="F:oxidoreductase activity"/>
    <property type="evidence" value="ECO:0007669"/>
    <property type="project" value="UniProtKB-KW"/>
</dbReference>
<name>A0A6A6P734_9PEZI</name>
<keyword evidence="4" id="KW-1185">Reference proteome</keyword>
<keyword evidence="1" id="KW-0560">Oxidoreductase</keyword>
<dbReference type="PANTHER" id="PTHR11732">
    <property type="entry name" value="ALDO/KETO REDUCTASE"/>
    <property type="match status" value="1"/>
</dbReference>
<protein>
    <submittedName>
        <fullName evidence="3">Aldo-keto reductase-like protein</fullName>
    </submittedName>
</protein>
<gene>
    <name evidence="3" type="ORF">BDY21DRAFT_194815</name>
</gene>
<dbReference type="InterPro" id="IPR023210">
    <property type="entry name" value="NADP_OxRdtase_dom"/>
</dbReference>
<evidence type="ECO:0000313" key="3">
    <source>
        <dbReference type="EMBL" id="KAF2459664.1"/>
    </source>
</evidence>
<dbReference type="InterPro" id="IPR036812">
    <property type="entry name" value="NAD(P)_OxRdtase_dom_sf"/>
</dbReference>
<evidence type="ECO:0000259" key="2">
    <source>
        <dbReference type="Pfam" id="PF00248"/>
    </source>
</evidence>
<sequence length="302" mass="33412">MAFEGLANNVLRLAGSPPFIYGTAWKKGNTTALVKEALAAGFKAVDTAGQPKHYEEDLVGDALRETFKLGKLRRESIFLQTKFTSPPGHDLNNMPYDINSPLDTQLRDSISSSLYNLRPSDSPDSVNDSYIDCLLLHSPLRTMQTTLQAWSLLETYVPHQIRSLGISNVTAPELQAIYESAKVKPAVVQNRFYPATRYDVPVRDFCTKNGILYESFWTLTANPQLRMSEPVRGLSQLAGVSGEVALYALVMDLGIAVLNGTTSAQRMREDLEAIVTVKKWAGEHPGEWEFVRGAFRGVVQSA</sequence>
<evidence type="ECO:0000313" key="4">
    <source>
        <dbReference type="Proteomes" id="UP000799766"/>
    </source>
</evidence>
<proteinExistence type="predicted"/>